<dbReference type="GO" id="GO:0003677">
    <property type="term" value="F:DNA binding"/>
    <property type="evidence" value="ECO:0007669"/>
    <property type="project" value="UniProtKB-KW"/>
</dbReference>
<dbReference type="EMBL" id="JAUSVF010000003">
    <property type="protein sequence ID" value="MDQ0323511.1"/>
    <property type="molecule type" value="Genomic_DNA"/>
</dbReference>
<keyword evidence="1" id="KW-0238">DNA-binding</keyword>
<dbReference type="InterPro" id="IPR036390">
    <property type="entry name" value="WH_DNA-bd_sf"/>
</dbReference>
<gene>
    <name evidence="1" type="ORF">QO002_005717</name>
</gene>
<keyword evidence="2" id="KW-1185">Reference proteome</keyword>
<dbReference type="SUPFAM" id="SSF46785">
    <property type="entry name" value="Winged helix' DNA-binding domain"/>
    <property type="match status" value="1"/>
</dbReference>
<sequence length="290" mass="32762">MISDSHTSFIPLAAPDDLLAQEAAAFRASQRFPQVVRAYTEGLARFREAPWIVNKLAAYDLRMRVVAFLLYLDADSQAPPGQESGATYGRLLELCMRRNEVSPRVLKTTLTLLKLAGLVQVKNDPDDRRRKFYHPTERLADFIGLWLGYAIGALEVLEPDNPRAQWYREDPDFVSRFFLAAGHDYMSDMPLTDRLPDFVSFFGGREGASAVIVSVMLAHFDGTEIPSRAKIGRRFGISKTQIGKVIREGEERGYWTLDATTAPVATSHLHAQYGHWISLELAFYARHMRP</sequence>
<evidence type="ECO:0000313" key="1">
    <source>
        <dbReference type="EMBL" id="MDQ0323511.1"/>
    </source>
</evidence>
<accession>A0ABU0C0T5</accession>
<proteinExistence type="predicted"/>
<protein>
    <submittedName>
        <fullName evidence="1">DNA-binding MarR family transcriptional regulator</fullName>
    </submittedName>
</protein>
<comment type="caution">
    <text evidence="1">The sequence shown here is derived from an EMBL/GenBank/DDBJ whole genome shotgun (WGS) entry which is preliminary data.</text>
</comment>
<dbReference type="Proteomes" id="UP001230207">
    <property type="component" value="Unassembled WGS sequence"/>
</dbReference>
<dbReference type="RefSeq" id="WP_307236086.1">
    <property type="nucleotide sequence ID" value="NZ_JAUSVF010000003.1"/>
</dbReference>
<evidence type="ECO:0000313" key="2">
    <source>
        <dbReference type="Proteomes" id="UP001230207"/>
    </source>
</evidence>
<reference evidence="1 2" key="1">
    <citation type="submission" date="2023-07" db="EMBL/GenBank/DDBJ databases">
        <title>Genomic Encyclopedia of Type Strains, Phase IV (KMG-IV): sequencing the most valuable type-strain genomes for metagenomic binning, comparative biology and taxonomic classification.</title>
        <authorList>
            <person name="Goeker M."/>
        </authorList>
    </citation>
    <scope>NUCLEOTIDE SEQUENCE [LARGE SCALE GENOMIC DNA]</scope>
    <source>
        <strain evidence="1 2">DSM 1112</strain>
    </source>
</reference>
<name>A0ABU0C0T5_9HYPH</name>
<organism evidence="1 2">
    <name type="scientific">Pararhizobium capsulatum DSM 1112</name>
    <dbReference type="NCBI Taxonomy" id="1121113"/>
    <lineage>
        <taxon>Bacteria</taxon>
        <taxon>Pseudomonadati</taxon>
        <taxon>Pseudomonadota</taxon>
        <taxon>Alphaproteobacteria</taxon>
        <taxon>Hyphomicrobiales</taxon>
        <taxon>Rhizobiaceae</taxon>
        <taxon>Rhizobium/Agrobacterium group</taxon>
        <taxon>Pararhizobium</taxon>
    </lineage>
</organism>